<name>A0A365KWZ1_9BACL</name>
<proteinExistence type="predicted"/>
<reference evidence="1 2" key="1">
    <citation type="submission" date="2018-06" db="EMBL/GenBank/DDBJ databases">
        <title>The draft genome sequences of strains SCU63 and S1.</title>
        <authorList>
            <person name="Gan L."/>
        </authorList>
    </citation>
    <scope>NUCLEOTIDE SEQUENCE [LARGE SCALE GENOMIC DNA]</scope>
    <source>
        <strain evidence="1 2">SCU63</strain>
    </source>
</reference>
<dbReference type="EMBL" id="QLZR01000003">
    <property type="protein sequence ID" value="RAZ77702.1"/>
    <property type="molecule type" value="Genomic_DNA"/>
</dbReference>
<comment type="caution">
    <text evidence="1">The sequence shown here is derived from an EMBL/GenBank/DDBJ whole genome shotgun (WGS) entry which is preliminary data.</text>
</comment>
<sequence>MHNQPLPIMVEFEKDDGTLSIPPQGLSDYPFLTVEFNDLDLVFDLNLQGQRLVFERKLEDEKISGDFTQQGQTFPC</sequence>
<dbReference type="Proteomes" id="UP000251002">
    <property type="component" value="Unassembled WGS sequence"/>
</dbReference>
<gene>
    <name evidence="1" type="ORF">DP120_09465</name>
</gene>
<accession>A0A365KWZ1</accession>
<organism evidence="1 2">
    <name type="scientific">Planococcus halotolerans</name>
    <dbReference type="NCBI Taxonomy" id="2233542"/>
    <lineage>
        <taxon>Bacteria</taxon>
        <taxon>Bacillati</taxon>
        <taxon>Bacillota</taxon>
        <taxon>Bacilli</taxon>
        <taxon>Bacillales</taxon>
        <taxon>Caryophanaceae</taxon>
        <taxon>Planococcus</taxon>
    </lineage>
</organism>
<protein>
    <submittedName>
        <fullName evidence="1">Uncharacterized protein</fullName>
    </submittedName>
</protein>
<dbReference type="RefSeq" id="WP_112223429.1">
    <property type="nucleotide sequence ID" value="NZ_CP047673.1"/>
</dbReference>
<dbReference type="AlphaFoldDB" id="A0A365KWZ1"/>
<keyword evidence="2" id="KW-1185">Reference proteome</keyword>
<evidence type="ECO:0000313" key="2">
    <source>
        <dbReference type="Proteomes" id="UP000251002"/>
    </source>
</evidence>
<evidence type="ECO:0000313" key="1">
    <source>
        <dbReference type="EMBL" id="RAZ77702.1"/>
    </source>
</evidence>